<comment type="caution">
    <text evidence="7">The sequence shown here is derived from an EMBL/GenBank/DDBJ whole genome shotgun (WGS) entry which is preliminary data.</text>
</comment>
<organism evidence="7 8">
    <name type="scientific">Pelagicoccus enzymogenes</name>
    <dbReference type="NCBI Taxonomy" id="2773457"/>
    <lineage>
        <taxon>Bacteria</taxon>
        <taxon>Pseudomonadati</taxon>
        <taxon>Verrucomicrobiota</taxon>
        <taxon>Opitutia</taxon>
        <taxon>Puniceicoccales</taxon>
        <taxon>Pelagicoccaceae</taxon>
        <taxon>Pelagicoccus</taxon>
    </lineage>
</organism>
<dbReference type="GO" id="GO:0019867">
    <property type="term" value="C:outer membrane"/>
    <property type="evidence" value="ECO:0007669"/>
    <property type="project" value="InterPro"/>
</dbReference>
<feature type="domain" description="POTRA" evidence="6">
    <location>
        <begin position="261"/>
        <end position="323"/>
    </location>
</feature>
<evidence type="ECO:0000259" key="5">
    <source>
        <dbReference type="Pfam" id="PF01103"/>
    </source>
</evidence>
<dbReference type="InterPro" id="IPR010827">
    <property type="entry name" value="BamA/TamA_POTRA"/>
</dbReference>
<keyword evidence="4" id="KW-0472">Membrane</keyword>
<dbReference type="AlphaFoldDB" id="A0A927FBG8"/>
<dbReference type="Gene3D" id="2.40.160.50">
    <property type="entry name" value="membrane protein fhac: a member of the omp85/tpsb transporter family"/>
    <property type="match status" value="1"/>
</dbReference>
<dbReference type="PANTHER" id="PTHR12815">
    <property type="entry name" value="SORTING AND ASSEMBLY MACHINERY SAMM50 PROTEIN FAMILY MEMBER"/>
    <property type="match status" value="1"/>
</dbReference>
<evidence type="ECO:0000256" key="1">
    <source>
        <dbReference type="ARBA" id="ARBA00004370"/>
    </source>
</evidence>
<feature type="domain" description="POTRA" evidence="6">
    <location>
        <begin position="161"/>
        <end position="247"/>
    </location>
</feature>
<dbReference type="RefSeq" id="WP_191618385.1">
    <property type="nucleotide sequence ID" value="NZ_JACYFG010000040.1"/>
</dbReference>
<evidence type="ECO:0000256" key="3">
    <source>
        <dbReference type="ARBA" id="ARBA00022692"/>
    </source>
</evidence>
<proteinExistence type="predicted"/>
<evidence type="ECO:0000313" key="8">
    <source>
        <dbReference type="Proteomes" id="UP000622317"/>
    </source>
</evidence>
<dbReference type="Gene3D" id="3.10.20.310">
    <property type="entry name" value="membrane protein fhac"/>
    <property type="match status" value="2"/>
</dbReference>
<evidence type="ECO:0000313" key="7">
    <source>
        <dbReference type="EMBL" id="MBD5781286.1"/>
    </source>
</evidence>
<dbReference type="InterPro" id="IPR000184">
    <property type="entry name" value="Bac_surfAg_D15"/>
</dbReference>
<comment type="subcellular location">
    <subcellularLocation>
        <location evidence="1">Membrane</location>
    </subcellularLocation>
</comment>
<gene>
    <name evidence="7" type="ORF">IEN85_17430</name>
</gene>
<keyword evidence="8" id="KW-1185">Reference proteome</keyword>
<dbReference type="EMBL" id="JACYFG010000040">
    <property type="protein sequence ID" value="MBD5781286.1"/>
    <property type="molecule type" value="Genomic_DNA"/>
</dbReference>
<name>A0A927FBG8_9BACT</name>
<dbReference type="PANTHER" id="PTHR12815:SF18">
    <property type="entry name" value="SORTING AND ASSEMBLY MACHINERY COMPONENT 50 HOMOLOG"/>
    <property type="match status" value="1"/>
</dbReference>
<evidence type="ECO:0000256" key="2">
    <source>
        <dbReference type="ARBA" id="ARBA00022452"/>
    </source>
</evidence>
<accession>A0A927FBG8</accession>
<keyword evidence="3" id="KW-0812">Transmembrane</keyword>
<reference evidence="7" key="1">
    <citation type="submission" date="2020-09" db="EMBL/GenBank/DDBJ databases">
        <title>Pelagicoccus enzymogenes sp. nov. with an EPS production, isolated from marine sediment.</title>
        <authorList>
            <person name="Feng X."/>
        </authorList>
    </citation>
    <scope>NUCLEOTIDE SEQUENCE</scope>
    <source>
        <strain evidence="7">NFK12</strain>
    </source>
</reference>
<sequence length="728" mass="81593">MDHLQAMTRDVLHPAGYDLVSRSRFALHVGLPLAARRIALSPRPLLSILLTFLIAQLSPLDAAPVKVGGFGLFGNAELRSSLRLLEIEEGELDAQKIDDAAFLLLTRLTQNGYLDAQVSATYRTADEEEHTASWSAPFEPKIPEGVVATELRFQIDEGTLYYYQDVTIDGLVSLPVEEAKSYIIPDTSLYSRKKDRSYSPNILSNHQKQLTAALVAIGRTDAKVTASSIELDKATGAVNVTFQVSEGPLYKITQAEAHYLREENLVETKEIPQGAIYTRTWVEDQTRAIRNEAYRLGYPDTKVSNRVIKATPEENTVSVHIRFEVRRGPKVTLTGVEHKGATNTHLPLLDRKTDLTPGEPLDITKAEAARRRLSRLGIFERIDLSYQADGTGQRKAIFDYKPGERIKAQLLLGYGSYEQFRAGLLARRENLFGRAHTLSFEAIRSIKSTSGRLDYTVPELLGESIDGTFEINFLDRQELYFDREERGVSVGLFRRFPQLLTDVGIDYALERKASSDPKFNEEFGLQEANIGSLSLRATRSNIDDILYPKSGYEISGVVRYADESLGGESSFLKPELGFAYHKRLGDRWLFHLGTKAAQITYPEGGRAKIPDNEFYLVGGENSVRGYRRGEAVPLAEEGKPTRVEAYALINLELEYPIFDRLNIVLFTDAARVWERTDTTDVYEDLASVGLGFRYNTIVGPVRLEYGHNIDPRPEDPRGTVHLSIGFPF</sequence>
<dbReference type="Pfam" id="PF01103">
    <property type="entry name" value="Omp85"/>
    <property type="match status" value="1"/>
</dbReference>
<evidence type="ECO:0000259" key="6">
    <source>
        <dbReference type="Pfam" id="PF07244"/>
    </source>
</evidence>
<feature type="domain" description="Bacterial surface antigen (D15)" evidence="5">
    <location>
        <begin position="430"/>
        <end position="728"/>
    </location>
</feature>
<dbReference type="InterPro" id="IPR039910">
    <property type="entry name" value="D15-like"/>
</dbReference>
<evidence type="ECO:0000256" key="4">
    <source>
        <dbReference type="ARBA" id="ARBA00023136"/>
    </source>
</evidence>
<dbReference type="Pfam" id="PF07244">
    <property type="entry name" value="POTRA"/>
    <property type="match status" value="2"/>
</dbReference>
<keyword evidence="2" id="KW-1134">Transmembrane beta strand</keyword>
<protein>
    <submittedName>
        <fullName evidence="7">BamA/TamA family outer membrane protein</fullName>
    </submittedName>
</protein>
<dbReference type="Proteomes" id="UP000622317">
    <property type="component" value="Unassembled WGS sequence"/>
</dbReference>